<evidence type="ECO:0008006" key="3">
    <source>
        <dbReference type="Google" id="ProtNLM"/>
    </source>
</evidence>
<organism evidence="1 2">
    <name type="scientific">Holothuria leucospilota</name>
    <name type="common">Black long sea cucumber</name>
    <name type="synonym">Mertensiothuria leucospilota</name>
    <dbReference type="NCBI Taxonomy" id="206669"/>
    <lineage>
        <taxon>Eukaryota</taxon>
        <taxon>Metazoa</taxon>
        <taxon>Echinodermata</taxon>
        <taxon>Eleutherozoa</taxon>
        <taxon>Echinozoa</taxon>
        <taxon>Holothuroidea</taxon>
        <taxon>Aspidochirotacea</taxon>
        <taxon>Aspidochirotida</taxon>
        <taxon>Holothuriidae</taxon>
        <taxon>Holothuria</taxon>
    </lineage>
</organism>
<gene>
    <name evidence="1" type="ORF">HOLleu_43523</name>
</gene>
<dbReference type="InterPro" id="IPR036179">
    <property type="entry name" value="Ig-like_dom_sf"/>
</dbReference>
<protein>
    <recommendedName>
        <fullName evidence="3">Ig-like domain-containing protein</fullName>
    </recommendedName>
</protein>
<dbReference type="InterPro" id="IPR013783">
    <property type="entry name" value="Ig-like_fold"/>
</dbReference>
<name>A0A9Q0Y9I2_HOLLE</name>
<accession>A0A9Q0Y9I2</accession>
<dbReference type="Proteomes" id="UP001152320">
    <property type="component" value="Unassembled WGS sequence"/>
</dbReference>
<evidence type="ECO:0000313" key="2">
    <source>
        <dbReference type="Proteomes" id="UP001152320"/>
    </source>
</evidence>
<proteinExistence type="predicted"/>
<dbReference type="Gene3D" id="2.60.40.10">
    <property type="entry name" value="Immunoglobulins"/>
    <property type="match status" value="1"/>
</dbReference>
<dbReference type="SUPFAM" id="SSF48726">
    <property type="entry name" value="Immunoglobulin"/>
    <property type="match status" value="1"/>
</dbReference>
<dbReference type="EMBL" id="JAIZAY010000343">
    <property type="protein sequence ID" value="KAJ8018473.1"/>
    <property type="molecule type" value="Genomic_DNA"/>
</dbReference>
<dbReference type="CDD" id="cd00096">
    <property type="entry name" value="Ig"/>
    <property type="match status" value="1"/>
</dbReference>
<evidence type="ECO:0000313" key="1">
    <source>
        <dbReference type="EMBL" id="KAJ8018473.1"/>
    </source>
</evidence>
<reference evidence="1" key="1">
    <citation type="submission" date="2021-10" db="EMBL/GenBank/DDBJ databases">
        <title>Tropical sea cucumber genome reveals ecological adaptation and Cuvierian tubules defense mechanism.</title>
        <authorList>
            <person name="Chen T."/>
        </authorList>
    </citation>
    <scope>NUCLEOTIDE SEQUENCE</scope>
    <source>
        <strain evidence="1">Nanhai2018</strain>
        <tissue evidence="1">Muscle</tissue>
    </source>
</reference>
<dbReference type="AlphaFoldDB" id="A0A9Q0Y9I2"/>
<sequence>MKFSGTFEGIFVSLRFSCMTLLWLSFLMFSATVVPQVIEFRIATITQLVLLDCPGSSESHLNWKFKNEVIYLNRIPFNGDREEKFNLSANYSLNVASVSLTHEGVYECVRDSKSRVKYFLEVKEE</sequence>
<comment type="caution">
    <text evidence="1">The sequence shown here is derived from an EMBL/GenBank/DDBJ whole genome shotgun (WGS) entry which is preliminary data.</text>
</comment>
<keyword evidence="2" id="KW-1185">Reference proteome</keyword>